<name>A0A7M2X1M1_9BACT</name>
<dbReference type="KEGG" id="hbs:IPV69_09620"/>
<dbReference type="EMBL" id="CP063458">
    <property type="protein sequence ID" value="QOV91593.1"/>
    <property type="molecule type" value="Genomic_DNA"/>
</dbReference>
<keyword evidence="2" id="KW-1185">Reference proteome</keyword>
<protein>
    <submittedName>
        <fullName evidence="1">Uncharacterized protein</fullName>
    </submittedName>
</protein>
<organism evidence="1 2">
    <name type="scientific">Humisphaera borealis</name>
    <dbReference type="NCBI Taxonomy" id="2807512"/>
    <lineage>
        <taxon>Bacteria</taxon>
        <taxon>Pseudomonadati</taxon>
        <taxon>Planctomycetota</taxon>
        <taxon>Phycisphaerae</taxon>
        <taxon>Tepidisphaerales</taxon>
        <taxon>Tepidisphaeraceae</taxon>
        <taxon>Humisphaera</taxon>
    </lineage>
</organism>
<dbReference type="RefSeq" id="WP_206294893.1">
    <property type="nucleotide sequence ID" value="NZ_CP063458.1"/>
</dbReference>
<evidence type="ECO:0000313" key="2">
    <source>
        <dbReference type="Proteomes" id="UP000593765"/>
    </source>
</evidence>
<reference evidence="1 2" key="1">
    <citation type="submission" date="2020-10" db="EMBL/GenBank/DDBJ databases">
        <title>Wide distribution of Phycisphaera-like planctomycetes from WD2101 soil group in peatlands and genome analysis of the first cultivated representative.</title>
        <authorList>
            <person name="Dedysh S.N."/>
            <person name="Beletsky A.V."/>
            <person name="Ivanova A."/>
            <person name="Kulichevskaya I.S."/>
            <person name="Suzina N.E."/>
            <person name="Philippov D.A."/>
            <person name="Rakitin A.L."/>
            <person name="Mardanov A.V."/>
            <person name="Ravin N.V."/>
        </authorList>
    </citation>
    <scope>NUCLEOTIDE SEQUENCE [LARGE SCALE GENOMIC DNA]</scope>
    <source>
        <strain evidence="1 2">M1803</strain>
    </source>
</reference>
<dbReference type="AlphaFoldDB" id="A0A7M2X1M1"/>
<gene>
    <name evidence="1" type="ORF">IPV69_09620</name>
</gene>
<accession>A0A7M2X1M1</accession>
<dbReference type="Proteomes" id="UP000593765">
    <property type="component" value="Chromosome"/>
</dbReference>
<evidence type="ECO:0000313" key="1">
    <source>
        <dbReference type="EMBL" id="QOV91593.1"/>
    </source>
</evidence>
<dbReference type="Gene3D" id="2.60.120.260">
    <property type="entry name" value="Galactose-binding domain-like"/>
    <property type="match status" value="1"/>
</dbReference>
<sequence length="237" mass="24637">MRWMMAILAAAGLLVIGLIAAVATGLVSMGALDPFAKLNAAATRPATGPVIVEAEPPAELPSESDASIAAMQHAGYADLVVFLSAADAKVAGPRVSLENRGSSSYYASRRPGSAVNEKSRIPNVMIRGWTSSADSAEWSFDCPKAGTFVVTFDCIPGYSTDRAKGIAAGKFLITAAGQTVAADLEVDVSGRRGSSSFHLVDVGQIKLPAGKVTLRITPNTDKDSGLPMLRSVRLYPG</sequence>
<proteinExistence type="predicted"/>